<evidence type="ECO:0000256" key="12">
    <source>
        <dbReference type="ARBA" id="ARBA00023204"/>
    </source>
</evidence>
<dbReference type="STRING" id="1353952.A0A165EV39"/>
<evidence type="ECO:0000256" key="17">
    <source>
        <dbReference type="SAM" id="MobiDB-lite"/>
    </source>
</evidence>
<dbReference type="InterPro" id="IPR047416">
    <property type="entry name" value="XPF_nuclease_Mus81"/>
</dbReference>
<feature type="domain" description="ERCC4" evidence="18">
    <location>
        <begin position="467"/>
        <end position="564"/>
    </location>
</feature>
<feature type="region of interest" description="Disordered" evidence="17">
    <location>
        <begin position="114"/>
        <end position="180"/>
    </location>
</feature>
<dbReference type="SUPFAM" id="SSF52980">
    <property type="entry name" value="Restriction endonuclease-like"/>
    <property type="match status" value="1"/>
</dbReference>
<feature type="compositionally biased region" description="Low complexity" evidence="17">
    <location>
        <begin position="127"/>
        <end position="136"/>
    </location>
</feature>
<dbReference type="Proteomes" id="UP000076842">
    <property type="component" value="Unassembled WGS sequence"/>
</dbReference>
<dbReference type="InterPro" id="IPR027421">
    <property type="entry name" value="DNA_pol_lamdba_lyase_dom_sf"/>
</dbReference>
<name>A0A165EV39_9BASI</name>
<dbReference type="GO" id="GO:0000727">
    <property type="term" value="P:double-strand break repair via break-induced replication"/>
    <property type="evidence" value="ECO:0007669"/>
    <property type="project" value="UniProtKB-UniRule"/>
</dbReference>
<dbReference type="SMART" id="SM00891">
    <property type="entry name" value="ERCC4"/>
    <property type="match status" value="1"/>
</dbReference>
<evidence type="ECO:0000256" key="8">
    <source>
        <dbReference type="ARBA" id="ARBA00022763"/>
    </source>
</evidence>
<dbReference type="GO" id="GO:0006308">
    <property type="term" value="P:DNA catabolic process"/>
    <property type="evidence" value="ECO:0007669"/>
    <property type="project" value="UniProtKB-UniRule"/>
</dbReference>
<dbReference type="GO" id="GO:0046872">
    <property type="term" value="F:metal ion binding"/>
    <property type="evidence" value="ECO:0007669"/>
    <property type="project" value="UniProtKB-UniRule"/>
</dbReference>
<evidence type="ECO:0000259" key="18">
    <source>
        <dbReference type="SMART" id="SM00891"/>
    </source>
</evidence>
<feature type="region of interest" description="Disordered" evidence="17">
    <location>
        <begin position="335"/>
        <end position="429"/>
    </location>
</feature>
<feature type="compositionally biased region" description="Low complexity" evidence="17">
    <location>
        <begin position="306"/>
        <end position="318"/>
    </location>
</feature>
<evidence type="ECO:0000256" key="13">
    <source>
        <dbReference type="ARBA" id="ARBA00023242"/>
    </source>
</evidence>
<evidence type="ECO:0000256" key="3">
    <source>
        <dbReference type="ARBA" id="ARBA00010015"/>
    </source>
</evidence>
<dbReference type="Pfam" id="PF02732">
    <property type="entry name" value="ERCC4"/>
    <property type="match status" value="1"/>
</dbReference>
<comment type="function">
    <text evidence="15 16">Interacts with EME1 to form a DNA structure-specific endonuclease with substrate preference for branched DNA structures with a 5'-end at the branch nick. Typical substrates include 3'-flap structures, D-loops, replication forks and nicked Holliday junctions. May be required in mitosis for the processing of stalled or collapsed replication fork intermediates. May be required in meiosis for the repair of meiosis-specific double strand breaks subsequent to single-end invasion (SEI).</text>
</comment>
<dbReference type="GO" id="GO:0048476">
    <property type="term" value="C:Holliday junction resolvase complex"/>
    <property type="evidence" value="ECO:0007669"/>
    <property type="project" value="UniProtKB-UniRule"/>
</dbReference>
<dbReference type="InterPro" id="IPR033309">
    <property type="entry name" value="Mus81"/>
</dbReference>
<keyword evidence="5 16" id="KW-0540">Nuclease</keyword>
<evidence type="ECO:0000256" key="4">
    <source>
        <dbReference type="ARBA" id="ARBA00017114"/>
    </source>
</evidence>
<dbReference type="Gene3D" id="3.40.50.10130">
    <property type="match status" value="1"/>
</dbReference>
<dbReference type="EMBL" id="KV423992">
    <property type="protein sequence ID" value="KZT55583.1"/>
    <property type="molecule type" value="Genomic_DNA"/>
</dbReference>
<keyword evidence="20" id="KW-1185">Reference proteome</keyword>
<proteinExistence type="inferred from homology"/>
<evidence type="ECO:0000313" key="19">
    <source>
        <dbReference type="EMBL" id="KZT55583.1"/>
    </source>
</evidence>
<dbReference type="InterPro" id="IPR042530">
    <property type="entry name" value="EME1/EME2_C"/>
</dbReference>
<evidence type="ECO:0000256" key="6">
    <source>
        <dbReference type="ARBA" id="ARBA00022723"/>
    </source>
</evidence>
<gene>
    <name evidence="19" type="ORF">CALCODRAFT_498478</name>
</gene>
<dbReference type="GO" id="GO:0048257">
    <property type="term" value="F:3'-flap endonuclease activity"/>
    <property type="evidence" value="ECO:0007669"/>
    <property type="project" value="TreeGrafter"/>
</dbReference>
<feature type="region of interest" description="Disordered" evidence="17">
    <location>
        <begin position="715"/>
        <end position="738"/>
    </location>
</feature>
<dbReference type="InterPro" id="IPR010996">
    <property type="entry name" value="HHH_MUS81"/>
</dbReference>
<dbReference type="PANTHER" id="PTHR13451:SF0">
    <property type="entry name" value="CROSSOVER JUNCTION ENDONUCLEASE MUS81"/>
    <property type="match status" value="1"/>
</dbReference>
<dbReference type="Gene3D" id="1.10.150.110">
    <property type="entry name" value="DNA polymerase beta, N-terminal domain-like"/>
    <property type="match status" value="1"/>
</dbReference>
<evidence type="ECO:0000256" key="5">
    <source>
        <dbReference type="ARBA" id="ARBA00022722"/>
    </source>
</evidence>
<evidence type="ECO:0000256" key="1">
    <source>
        <dbReference type="ARBA" id="ARBA00001946"/>
    </source>
</evidence>
<keyword evidence="9 16" id="KW-0378">Hydrolase</keyword>
<dbReference type="GO" id="GO:0031573">
    <property type="term" value="P:mitotic intra-S DNA damage checkpoint signaling"/>
    <property type="evidence" value="ECO:0007669"/>
    <property type="project" value="TreeGrafter"/>
</dbReference>
<keyword evidence="14" id="KW-0469">Meiosis</keyword>
<evidence type="ECO:0000256" key="9">
    <source>
        <dbReference type="ARBA" id="ARBA00022801"/>
    </source>
</evidence>
<comment type="subunit">
    <text evidence="16">Interacts with EME1.</text>
</comment>
<dbReference type="GO" id="GO:0005634">
    <property type="term" value="C:nucleus"/>
    <property type="evidence" value="ECO:0007669"/>
    <property type="project" value="UniProtKB-SubCell"/>
</dbReference>
<dbReference type="GO" id="GO:0008821">
    <property type="term" value="F:crossover junction DNA endonuclease activity"/>
    <property type="evidence" value="ECO:0007669"/>
    <property type="project" value="UniProtKB-UniRule"/>
</dbReference>
<dbReference type="SUPFAM" id="SSF47802">
    <property type="entry name" value="DNA polymerase beta, N-terminal domain-like"/>
    <property type="match status" value="1"/>
</dbReference>
<dbReference type="Pfam" id="PF14716">
    <property type="entry name" value="HHH_8"/>
    <property type="match status" value="1"/>
</dbReference>
<comment type="similarity">
    <text evidence="3 16">Belongs to the XPF family.</text>
</comment>
<evidence type="ECO:0000313" key="20">
    <source>
        <dbReference type="Proteomes" id="UP000076842"/>
    </source>
</evidence>
<dbReference type="EC" id="3.1.22.-" evidence="16"/>
<dbReference type="FunFam" id="3.40.50.10130:FF:000005">
    <property type="entry name" value="crossover junction endonuclease MUS81 isoform X1"/>
    <property type="match status" value="1"/>
</dbReference>
<dbReference type="InterPro" id="IPR011335">
    <property type="entry name" value="Restrct_endonuc-II-like"/>
</dbReference>
<dbReference type="InParanoid" id="A0A165EV39"/>
<keyword evidence="10 16" id="KW-0460">Magnesium</keyword>
<protein>
    <recommendedName>
        <fullName evidence="4 16">Crossover junction endonuclease MUS81</fullName>
        <ecNumber evidence="16">3.1.22.-</ecNumber>
    </recommendedName>
</protein>
<dbReference type="PANTHER" id="PTHR13451">
    <property type="entry name" value="CLASS II CROSSOVER JUNCTION ENDONUCLEASE MUS81"/>
    <property type="match status" value="1"/>
</dbReference>
<dbReference type="OrthoDB" id="5963188at2759"/>
<comment type="cofactor">
    <cofactor evidence="1 16">
        <name>Mg(2+)</name>
        <dbReference type="ChEBI" id="CHEBI:18420"/>
    </cofactor>
</comment>
<feature type="region of interest" description="Disordered" evidence="17">
    <location>
        <begin position="299"/>
        <end position="322"/>
    </location>
</feature>
<feature type="compositionally biased region" description="Low complexity" evidence="17">
    <location>
        <begin position="379"/>
        <end position="404"/>
    </location>
</feature>
<keyword evidence="13 16" id="KW-0539">Nucleus</keyword>
<evidence type="ECO:0000256" key="14">
    <source>
        <dbReference type="ARBA" id="ARBA00023254"/>
    </source>
</evidence>
<organism evidence="19 20">
    <name type="scientific">Calocera cornea HHB12733</name>
    <dbReference type="NCBI Taxonomy" id="1353952"/>
    <lineage>
        <taxon>Eukaryota</taxon>
        <taxon>Fungi</taxon>
        <taxon>Dikarya</taxon>
        <taxon>Basidiomycota</taxon>
        <taxon>Agaricomycotina</taxon>
        <taxon>Dacrymycetes</taxon>
        <taxon>Dacrymycetales</taxon>
        <taxon>Dacrymycetaceae</taxon>
        <taxon>Calocera</taxon>
    </lineage>
</organism>
<dbReference type="Gene3D" id="1.10.150.670">
    <property type="entry name" value="Crossover junction endonuclease EME1, DNA-binding domain"/>
    <property type="match status" value="1"/>
</dbReference>
<comment type="subcellular location">
    <subcellularLocation>
        <location evidence="2 16">Nucleus</location>
    </subcellularLocation>
</comment>
<keyword evidence="12 16" id="KW-0234">DNA repair</keyword>
<evidence type="ECO:0000256" key="10">
    <source>
        <dbReference type="ARBA" id="ARBA00022842"/>
    </source>
</evidence>
<dbReference type="GO" id="GO:0000712">
    <property type="term" value="P:resolution of meiotic recombination intermediates"/>
    <property type="evidence" value="ECO:0007669"/>
    <property type="project" value="TreeGrafter"/>
</dbReference>
<keyword evidence="7 16" id="KW-0255">Endonuclease</keyword>
<keyword evidence="6 16" id="KW-0479">Metal-binding</keyword>
<sequence length="767" mass="83861">MSLNALLAAHLLELRDKHEAGSNRYKTFNKAYNGVRGYEQDIHRVQEAIHVPGIGTTILRALTTRLEKGSGARTGAMPGPSGPIPRSYVPEEALIGNPFFDPSMLNIAGVDVPAPVSSRGRARGRPRGSSTTSRAAGPGRAKRTRADAGEDDDVMEGSPPKKWSPGKARQEAGRVPTAESDAWAVPTASSAPIVPSPFVASAEARFWYLDTSNTRVPHYAEAEIHVHAPFIMRKVELPISPSVPGPPPSPFKLIFLEGQPLWTKAHSIVAWVEEERLLEKSWERCLGFQDMVHAPPRIDPRATLFSAPSQSKPAAKSAPPKDDLASLLAQEARNKIKTLDPSRTGLSRTEAAPRPFGRTPSSDGPEFLSDPIDVKRSAGDAAARRQQAAQAATARAEPPLAQAAGKDRVPSRTTSAPLPKASASVPTSIPPRTASAPFFPTPRVSIGNPSFPVFSPIIIPADTYDIVLVLDNREVGRYGNRTAIRDGLEKLGVAVEQESLAVGDTVWIARSRRTGTTCVLNWIVERKRLDDLCASVKDGRFQDQKFRLSQSGLTHVFYVVEHFAAKKFMESNPLLINTALSRTQVVDEFQVKETKSQQETIEFLASMHLAIQTILAGKSVYVLPSSVISRPTYMAFQAHLRQSEPEVEYVPSWSDFQSLNGKNATRTVGETWARMLLCIKGMSAERASWLLEHFGTSREMWEAYRKAENVEAVASQQASEVPTGKKGKKQTSGPKTMLVELGGDGRRKVTNALSEKVHEVMMDRTYQ</sequence>
<dbReference type="CDD" id="cd20074">
    <property type="entry name" value="XPF_nuclease_Mus81"/>
    <property type="match status" value="1"/>
</dbReference>
<dbReference type="InterPro" id="IPR006166">
    <property type="entry name" value="ERCC4_domain"/>
</dbReference>
<evidence type="ECO:0000256" key="15">
    <source>
        <dbReference type="ARBA" id="ARBA00058015"/>
    </source>
</evidence>
<keyword evidence="11 16" id="KW-0233">DNA recombination</keyword>
<dbReference type="AlphaFoldDB" id="A0A165EV39"/>
<evidence type="ECO:0000256" key="16">
    <source>
        <dbReference type="RuleBase" id="RU369042"/>
    </source>
</evidence>
<dbReference type="GO" id="GO:0003677">
    <property type="term" value="F:DNA binding"/>
    <property type="evidence" value="ECO:0007669"/>
    <property type="project" value="UniProtKB-UniRule"/>
</dbReference>
<keyword evidence="8 16" id="KW-0227">DNA damage</keyword>
<evidence type="ECO:0000256" key="2">
    <source>
        <dbReference type="ARBA" id="ARBA00004123"/>
    </source>
</evidence>
<evidence type="ECO:0000256" key="7">
    <source>
        <dbReference type="ARBA" id="ARBA00022759"/>
    </source>
</evidence>
<evidence type="ECO:0000256" key="11">
    <source>
        <dbReference type="ARBA" id="ARBA00023172"/>
    </source>
</evidence>
<accession>A0A165EV39</accession>
<reference evidence="19 20" key="1">
    <citation type="journal article" date="2016" name="Mol. Biol. Evol.">
        <title>Comparative Genomics of Early-Diverging Mushroom-Forming Fungi Provides Insights into the Origins of Lignocellulose Decay Capabilities.</title>
        <authorList>
            <person name="Nagy L.G."/>
            <person name="Riley R."/>
            <person name="Tritt A."/>
            <person name="Adam C."/>
            <person name="Daum C."/>
            <person name="Floudas D."/>
            <person name="Sun H."/>
            <person name="Yadav J.S."/>
            <person name="Pangilinan J."/>
            <person name="Larsson K.H."/>
            <person name="Matsuura K."/>
            <person name="Barry K."/>
            <person name="Labutti K."/>
            <person name="Kuo R."/>
            <person name="Ohm R.A."/>
            <person name="Bhattacharya S.S."/>
            <person name="Shirouzu T."/>
            <person name="Yoshinaga Y."/>
            <person name="Martin F.M."/>
            <person name="Grigoriev I.V."/>
            <person name="Hibbett D.S."/>
        </authorList>
    </citation>
    <scope>NUCLEOTIDE SEQUENCE [LARGE SCALE GENOMIC DNA]</scope>
    <source>
        <strain evidence="19 20">HHB12733</strain>
    </source>
</reference>